<feature type="compositionally biased region" description="Acidic residues" evidence="2">
    <location>
        <begin position="175"/>
        <end position="185"/>
    </location>
</feature>
<organism evidence="3 4">
    <name type="scientific">Linnemannia exigua</name>
    <dbReference type="NCBI Taxonomy" id="604196"/>
    <lineage>
        <taxon>Eukaryota</taxon>
        <taxon>Fungi</taxon>
        <taxon>Fungi incertae sedis</taxon>
        <taxon>Mucoromycota</taxon>
        <taxon>Mortierellomycotina</taxon>
        <taxon>Mortierellomycetes</taxon>
        <taxon>Mortierellales</taxon>
        <taxon>Mortierellaceae</taxon>
        <taxon>Linnemannia</taxon>
    </lineage>
</organism>
<feature type="region of interest" description="Disordered" evidence="2">
    <location>
        <begin position="126"/>
        <end position="212"/>
    </location>
</feature>
<dbReference type="PANTHER" id="PTHR12790:SF0">
    <property type="entry name" value="RNA POLYMERASE I-SPECIFIC TRANSCRIPTION INITIATION FACTOR RRN3-RELATED"/>
    <property type="match status" value="1"/>
</dbReference>
<evidence type="ECO:0000313" key="3">
    <source>
        <dbReference type="EMBL" id="KAG0265330.1"/>
    </source>
</evidence>
<evidence type="ECO:0000256" key="2">
    <source>
        <dbReference type="SAM" id="MobiDB-lite"/>
    </source>
</evidence>
<dbReference type="AlphaFoldDB" id="A0AAD4D632"/>
<dbReference type="GO" id="GO:0006361">
    <property type="term" value="P:transcription initiation at RNA polymerase I promoter"/>
    <property type="evidence" value="ECO:0007669"/>
    <property type="project" value="InterPro"/>
</dbReference>
<proteinExistence type="inferred from homology"/>
<dbReference type="EMBL" id="JAAAIL010001766">
    <property type="protein sequence ID" value="KAG0265330.1"/>
    <property type="molecule type" value="Genomic_DNA"/>
</dbReference>
<comment type="similarity">
    <text evidence="1">Belongs to the RRN3 family.</text>
</comment>
<dbReference type="GO" id="GO:0001042">
    <property type="term" value="F:RNA polymerase I core binding"/>
    <property type="evidence" value="ECO:0007669"/>
    <property type="project" value="TreeGrafter"/>
</dbReference>
<name>A0AAD4D632_9FUNG</name>
<dbReference type="PANTHER" id="PTHR12790">
    <property type="entry name" value="TRANSCRIPTION INITIATION FACTOR IA RRN3"/>
    <property type="match status" value="1"/>
</dbReference>
<dbReference type="InterPro" id="IPR007991">
    <property type="entry name" value="RNA_pol_I_trans_ini_fac_RRN3"/>
</dbReference>
<gene>
    <name evidence="3" type="ORF">BGZ95_003361</name>
</gene>
<dbReference type="Pfam" id="PF05327">
    <property type="entry name" value="RRN3"/>
    <property type="match status" value="1"/>
</dbReference>
<keyword evidence="4" id="KW-1185">Reference proteome</keyword>
<reference evidence="3" key="1">
    <citation type="journal article" date="2020" name="Fungal Divers.">
        <title>Resolving the Mortierellaceae phylogeny through synthesis of multi-gene phylogenetics and phylogenomics.</title>
        <authorList>
            <person name="Vandepol N."/>
            <person name="Liber J."/>
            <person name="Desiro A."/>
            <person name="Na H."/>
            <person name="Kennedy M."/>
            <person name="Barry K."/>
            <person name="Grigoriev I.V."/>
            <person name="Miller A.N."/>
            <person name="O'Donnell K."/>
            <person name="Stajich J.E."/>
            <person name="Bonito G."/>
        </authorList>
    </citation>
    <scope>NUCLEOTIDE SEQUENCE</scope>
    <source>
        <strain evidence="3">NRRL 28262</strain>
    </source>
</reference>
<evidence type="ECO:0000313" key="4">
    <source>
        <dbReference type="Proteomes" id="UP001194580"/>
    </source>
</evidence>
<accession>A0AAD4D632</accession>
<feature type="compositionally biased region" description="Acidic residues" evidence="2">
    <location>
        <begin position="126"/>
        <end position="163"/>
    </location>
</feature>
<comment type="caution">
    <text evidence="3">The sequence shown here is derived from an EMBL/GenBank/DDBJ whole genome shotgun (WGS) entry which is preliminary data.</text>
</comment>
<dbReference type="GO" id="GO:0005634">
    <property type="term" value="C:nucleus"/>
    <property type="evidence" value="ECO:0007669"/>
    <property type="project" value="TreeGrafter"/>
</dbReference>
<sequence length="212" mass="23690">MGVEGLLQGYCGILKVIVVDDKGSMDMGRRVDWTSPTIHPEGVNPIKEFSVGGKDIPNGHDGVLQMLHLQRIYIPRHTARPDSDGGAGGGQVMGGQLPHELETFFPFDPYRLRRSAPFMQGIYQEWENEEDDEDDEEDEDDYDEYDEEEAGEGEEDEDLDEELHDIGRHSGSMSSEDEDEDDDEAEMNKSIMAMSISPSPAHFLVQGVAGRK</sequence>
<dbReference type="Proteomes" id="UP001194580">
    <property type="component" value="Unassembled WGS sequence"/>
</dbReference>
<evidence type="ECO:0000256" key="1">
    <source>
        <dbReference type="ARBA" id="ARBA00010098"/>
    </source>
</evidence>
<protein>
    <submittedName>
        <fullName evidence="3">Uncharacterized protein</fullName>
    </submittedName>
</protein>
<dbReference type="GO" id="GO:0001181">
    <property type="term" value="F:RNA polymerase I general transcription initiation factor activity"/>
    <property type="evidence" value="ECO:0007669"/>
    <property type="project" value="InterPro"/>
</dbReference>